<dbReference type="InterPro" id="IPR036390">
    <property type="entry name" value="WH_DNA-bd_sf"/>
</dbReference>
<dbReference type="Gene3D" id="3.40.50.150">
    <property type="entry name" value="Vaccinia Virus protein VP39"/>
    <property type="match status" value="1"/>
</dbReference>
<evidence type="ECO:0000256" key="2">
    <source>
        <dbReference type="ARBA" id="ARBA00022679"/>
    </source>
</evidence>
<feature type="domain" description="O-methyltransferase C-terminal" evidence="4">
    <location>
        <begin position="204"/>
        <end position="428"/>
    </location>
</feature>
<keyword evidence="3" id="KW-0949">S-adenosyl-L-methionine</keyword>
<dbReference type="Proteomes" id="UP000324748">
    <property type="component" value="Unassembled WGS sequence"/>
</dbReference>
<dbReference type="EMBL" id="VSWC01000028">
    <property type="protein sequence ID" value="KAA1108253.1"/>
    <property type="molecule type" value="Genomic_DNA"/>
</dbReference>
<dbReference type="PANTHER" id="PTHR43712">
    <property type="entry name" value="PUTATIVE (AFU_ORTHOLOGUE AFUA_4G14580)-RELATED"/>
    <property type="match status" value="1"/>
</dbReference>
<dbReference type="SUPFAM" id="SSF46785">
    <property type="entry name" value="Winged helix' DNA-binding domain"/>
    <property type="match status" value="1"/>
</dbReference>
<comment type="caution">
    <text evidence="5">The sequence shown here is derived from an EMBL/GenBank/DDBJ whole genome shotgun (WGS) entry which is preliminary data.</text>
</comment>
<evidence type="ECO:0000313" key="5">
    <source>
        <dbReference type="EMBL" id="KAA1108253.1"/>
    </source>
</evidence>
<dbReference type="GO" id="GO:0008171">
    <property type="term" value="F:O-methyltransferase activity"/>
    <property type="evidence" value="ECO:0007669"/>
    <property type="project" value="InterPro"/>
</dbReference>
<dbReference type="InterPro" id="IPR036388">
    <property type="entry name" value="WH-like_DNA-bd_sf"/>
</dbReference>
<dbReference type="PANTHER" id="PTHR43712:SF2">
    <property type="entry name" value="O-METHYLTRANSFERASE CICE"/>
    <property type="match status" value="1"/>
</dbReference>
<evidence type="ECO:0000259" key="4">
    <source>
        <dbReference type="Pfam" id="PF00891"/>
    </source>
</evidence>
<keyword evidence="2" id="KW-0808">Transferase</keyword>
<dbReference type="InterPro" id="IPR016461">
    <property type="entry name" value="COMT-like"/>
</dbReference>
<dbReference type="Pfam" id="PF00891">
    <property type="entry name" value="Methyltransf_2"/>
    <property type="match status" value="1"/>
</dbReference>
<proteinExistence type="predicted"/>
<organism evidence="5 6">
    <name type="scientific">Puccinia graminis f. sp. tritici</name>
    <dbReference type="NCBI Taxonomy" id="56615"/>
    <lineage>
        <taxon>Eukaryota</taxon>
        <taxon>Fungi</taxon>
        <taxon>Dikarya</taxon>
        <taxon>Basidiomycota</taxon>
        <taxon>Pucciniomycotina</taxon>
        <taxon>Pucciniomycetes</taxon>
        <taxon>Pucciniales</taxon>
        <taxon>Pucciniaceae</taxon>
        <taxon>Puccinia</taxon>
    </lineage>
</organism>
<dbReference type="AlphaFoldDB" id="A0A5B0Q586"/>
<sequence>MPVSAARQLVELIYQAVDDIEADVESRLPGGKLAELNSPIVAPEDGLEMSPKRREALRTLQAATHQLISTLMPSGLYVLNSYASVFQKTAIDTVVGARIADLIHSIDPDSRMGGVHVEVLAQKATMDPQKLTHILRFLALRNIFCELSPNRWTNNRHSFPLRTDSSNSILNALGHMREETSLPALVELPKLLLDKQVDGAFSKDPDQSAFQKYYDPGCSLFEFLAKSEGGYRSERFGKAMLEMAQANGSGMSVYKAFDWKKLGPRGTLIDVGGGVGAAAYTLATYLPGWKVVVQDRPEVIKDGKKNHQRKSSTANLEFEEVDFFEEQPRHRSGRADAYFLRHVLHDWPFKSCVEILTHLRIASKPTTCLLICETALNPPLLDPDSPILSNGGMASVSTYTRNLAMMTLLNAEERSQEEFLEILNQSGWKLQSITPLATLADYFIIEGVPDPAWNQEAQTP</sequence>
<dbReference type="InterPro" id="IPR001077">
    <property type="entry name" value="COMT_C"/>
</dbReference>
<dbReference type="SUPFAM" id="SSF53335">
    <property type="entry name" value="S-adenosyl-L-methionine-dependent methyltransferases"/>
    <property type="match status" value="1"/>
</dbReference>
<evidence type="ECO:0000256" key="1">
    <source>
        <dbReference type="ARBA" id="ARBA00022603"/>
    </source>
</evidence>
<gene>
    <name evidence="5" type="ORF">PGT21_005870</name>
</gene>
<keyword evidence="1" id="KW-0489">Methyltransferase</keyword>
<dbReference type="PROSITE" id="PS51683">
    <property type="entry name" value="SAM_OMT_II"/>
    <property type="match status" value="1"/>
</dbReference>
<dbReference type="Gene3D" id="1.10.10.10">
    <property type="entry name" value="Winged helix-like DNA-binding domain superfamily/Winged helix DNA-binding domain"/>
    <property type="match status" value="1"/>
</dbReference>
<protein>
    <recommendedName>
        <fullName evidence="4">O-methyltransferase C-terminal domain-containing protein</fullName>
    </recommendedName>
</protein>
<reference evidence="5 6" key="1">
    <citation type="submission" date="2019-05" db="EMBL/GenBank/DDBJ databases">
        <title>Emergence of the Ug99 lineage of the wheat stem rust pathogen through somatic hybridization.</title>
        <authorList>
            <person name="Li F."/>
            <person name="Upadhyaya N.M."/>
            <person name="Sperschneider J."/>
            <person name="Matny O."/>
            <person name="Nguyen-Phuc H."/>
            <person name="Mago R."/>
            <person name="Raley C."/>
            <person name="Miller M.E."/>
            <person name="Silverstein K.A.T."/>
            <person name="Henningsen E."/>
            <person name="Hirsch C.D."/>
            <person name="Visser B."/>
            <person name="Pretorius Z.A."/>
            <person name="Steffenson B.J."/>
            <person name="Schwessinger B."/>
            <person name="Dodds P.N."/>
            <person name="Figueroa M."/>
        </authorList>
    </citation>
    <scope>NUCLEOTIDE SEQUENCE [LARGE SCALE GENOMIC DNA]</scope>
    <source>
        <strain evidence="5">21-0</strain>
    </source>
</reference>
<accession>A0A5B0Q586</accession>
<name>A0A5B0Q586_PUCGR</name>
<dbReference type="OrthoDB" id="2410195at2759"/>
<dbReference type="InterPro" id="IPR029063">
    <property type="entry name" value="SAM-dependent_MTases_sf"/>
</dbReference>
<evidence type="ECO:0000256" key="3">
    <source>
        <dbReference type="ARBA" id="ARBA00022691"/>
    </source>
</evidence>
<keyword evidence="6" id="KW-1185">Reference proteome</keyword>
<evidence type="ECO:0000313" key="6">
    <source>
        <dbReference type="Proteomes" id="UP000324748"/>
    </source>
</evidence>
<dbReference type="GO" id="GO:0032259">
    <property type="term" value="P:methylation"/>
    <property type="evidence" value="ECO:0007669"/>
    <property type="project" value="UniProtKB-KW"/>
</dbReference>